<dbReference type="InterPro" id="IPR052762">
    <property type="entry name" value="PCW_deacetylase/CE"/>
</dbReference>
<dbReference type="Gene3D" id="2.60.120.260">
    <property type="entry name" value="Galactose-binding domain-like"/>
    <property type="match status" value="1"/>
</dbReference>
<sequence>MLAGKRSFFIVLGLLVIAACSTTKNSLYVDYSSPKLGYSGRIDTLKSKAVGLYWSGTSIKMNFKGKAISAVLEDEKGDNYFNVIVDHDEPFILRPDTIKKTYLLASGLSKGKHSIELFKRTEWDRGKTMFHGFKIAGHANILPKPESYNRRMEFYGNSITAGYAVEDFSGADSPDSTYTNNYRSYARLTAKHFKADYRCICKSGIGITVSWFPMTMPELYDRLDPENADSKWDFSLYTPDIVVVNLFQNDSWLVEKPDFEQFIAKFGTQPPTEDYIINTYSQFVKSIRNKYPKAHIICMLGNMDATQECSKWPSYIEQAVSRLNDSRMYTHFVPYKGTPGHPSISEQEDMSESLVQFIDEHIDW</sequence>
<gene>
    <name evidence="3" type="ORF">GJ691_15205</name>
</gene>
<accession>A0A6I2MRM5</accession>
<dbReference type="SUPFAM" id="SSF52266">
    <property type="entry name" value="SGNH hydrolase"/>
    <property type="match status" value="1"/>
</dbReference>
<reference evidence="3 4" key="1">
    <citation type="submission" date="2019-11" db="EMBL/GenBank/DDBJ databases">
        <title>Maribacter lutea sp. nov., a marine bacterium isolated from intertidal sand.</title>
        <authorList>
            <person name="Liu A."/>
        </authorList>
    </citation>
    <scope>NUCLEOTIDE SEQUENCE [LARGE SCALE GENOMIC DNA]</scope>
    <source>
        <strain evidence="3 4">RZ05</strain>
    </source>
</reference>
<evidence type="ECO:0000313" key="3">
    <source>
        <dbReference type="EMBL" id="MRX65502.1"/>
    </source>
</evidence>
<evidence type="ECO:0000259" key="1">
    <source>
        <dbReference type="Pfam" id="PF13472"/>
    </source>
</evidence>
<dbReference type="Proteomes" id="UP000443153">
    <property type="component" value="Unassembled WGS sequence"/>
</dbReference>
<dbReference type="PANTHER" id="PTHR37834">
    <property type="entry name" value="GDSL-LIKE LIPASE/ACYLHYDROLASE DOMAIN PROTEIN (AFU_ORTHOLOGUE AFUA_2G00620)"/>
    <property type="match status" value="1"/>
</dbReference>
<evidence type="ECO:0000313" key="4">
    <source>
        <dbReference type="Proteomes" id="UP000443153"/>
    </source>
</evidence>
<name>A0A6I2MRM5_9FLAO</name>
<dbReference type="EMBL" id="WKJH01000024">
    <property type="protein sequence ID" value="MRX65502.1"/>
    <property type="molecule type" value="Genomic_DNA"/>
</dbReference>
<comment type="caution">
    <text evidence="3">The sequence shown here is derived from an EMBL/GenBank/DDBJ whole genome shotgun (WGS) entry which is preliminary data.</text>
</comment>
<dbReference type="AlphaFoldDB" id="A0A6I2MRM5"/>
<keyword evidence="4" id="KW-1185">Reference proteome</keyword>
<dbReference type="GO" id="GO:0052689">
    <property type="term" value="F:carboxylic ester hydrolase activity"/>
    <property type="evidence" value="ECO:0007669"/>
    <property type="project" value="InterPro"/>
</dbReference>
<dbReference type="InterPro" id="IPR037461">
    <property type="entry name" value="CtCE2-like_dom"/>
</dbReference>
<dbReference type="InterPro" id="IPR013830">
    <property type="entry name" value="SGNH_hydro"/>
</dbReference>
<organism evidence="3 4">
    <name type="scientific">Maribacter luteus</name>
    <dbReference type="NCBI Taxonomy" id="2594478"/>
    <lineage>
        <taxon>Bacteria</taxon>
        <taxon>Pseudomonadati</taxon>
        <taxon>Bacteroidota</taxon>
        <taxon>Flavobacteriia</taxon>
        <taxon>Flavobacteriales</taxon>
        <taxon>Flavobacteriaceae</taxon>
        <taxon>Maribacter</taxon>
    </lineage>
</organism>
<evidence type="ECO:0000259" key="2">
    <source>
        <dbReference type="Pfam" id="PF17996"/>
    </source>
</evidence>
<dbReference type="Pfam" id="PF13472">
    <property type="entry name" value="Lipase_GDSL_2"/>
    <property type="match status" value="1"/>
</dbReference>
<dbReference type="PROSITE" id="PS51257">
    <property type="entry name" value="PROKAR_LIPOPROTEIN"/>
    <property type="match status" value="1"/>
</dbReference>
<dbReference type="Pfam" id="PF17996">
    <property type="entry name" value="CE2_N"/>
    <property type="match status" value="1"/>
</dbReference>
<protein>
    <submittedName>
        <fullName evidence="3">Electron transporter RnfD</fullName>
    </submittedName>
</protein>
<dbReference type="OrthoDB" id="9801375at2"/>
<dbReference type="Gene3D" id="3.40.50.1110">
    <property type="entry name" value="SGNH hydrolase"/>
    <property type="match status" value="1"/>
</dbReference>
<dbReference type="CDD" id="cd01831">
    <property type="entry name" value="Endoglucanase_E_like"/>
    <property type="match status" value="1"/>
</dbReference>
<dbReference type="PANTHER" id="PTHR37834:SF2">
    <property type="entry name" value="ESTERASE, SGNH HYDROLASE-TYPE"/>
    <property type="match status" value="1"/>
</dbReference>
<feature type="domain" description="SGNH hydrolase-type esterase" evidence="1">
    <location>
        <begin position="154"/>
        <end position="325"/>
    </location>
</feature>
<feature type="domain" description="Carbohydrate esterase 2 N-terminal" evidence="2">
    <location>
        <begin position="38"/>
        <end position="145"/>
    </location>
</feature>
<dbReference type="RefSeq" id="WP_154368373.1">
    <property type="nucleotide sequence ID" value="NZ_WKJH01000024.1"/>
</dbReference>
<dbReference type="InterPro" id="IPR036514">
    <property type="entry name" value="SGNH_hydro_sf"/>
</dbReference>
<proteinExistence type="predicted"/>
<dbReference type="InterPro" id="IPR040794">
    <property type="entry name" value="CE2_N"/>
</dbReference>